<name>A0AA39LQN4_9BILA</name>
<proteinExistence type="predicted"/>
<dbReference type="Proteomes" id="UP001175271">
    <property type="component" value="Unassembled WGS sequence"/>
</dbReference>
<comment type="caution">
    <text evidence="1">The sequence shown here is derived from an EMBL/GenBank/DDBJ whole genome shotgun (WGS) entry which is preliminary data.</text>
</comment>
<dbReference type="EMBL" id="JAUCMV010000004">
    <property type="protein sequence ID" value="KAK0405830.1"/>
    <property type="molecule type" value="Genomic_DNA"/>
</dbReference>
<keyword evidence="2" id="KW-1185">Reference proteome</keyword>
<sequence length="72" mass="8235">MDALAARRRSPPKRRRVSVNTVRIGIRGHGMITPREQLGDDMYPRVGKVTFQDFQVTWLRWAGAGRKEAVLT</sequence>
<evidence type="ECO:0000313" key="2">
    <source>
        <dbReference type="Proteomes" id="UP001175271"/>
    </source>
</evidence>
<protein>
    <submittedName>
        <fullName evidence="1">Uncharacterized protein</fullName>
    </submittedName>
</protein>
<evidence type="ECO:0000313" key="1">
    <source>
        <dbReference type="EMBL" id="KAK0405830.1"/>
    </source>
</evidence>
<gene>
    <name evidence="1" type="ORF">QR680_018220</name>
</gene>
<dbReference type="AlphaFoldDB" id="A0AA39LQN4"/>
<accession>A0AA39LQN4</accession>
<organism evidence="1 2">
    <name type="scientific">Steinernema hermaphroditum</name>
    <dbReference type="NCBI Taxonomy" id="289476"/>
    <lineage>
        <taxon>Eukaryota</taxon>
        <taxon>Metazoa</taxon>
        <taxon>Ecdysozoa</taxon>
        <taxon>Nematoda</taxon>
        <taxon>Chromadorea</taxon>
        <taxon>Rhabditida</taxon>
        <taxon>Tylenchina</taxon>
        <taxon>Panagrolaimomorpha</taxon>
        <taxon>Strongyloidoidea</taxon>
        <taxon>Steinernematidae</taxon>
        <taxon>Steinernema</taxon>
    </lineage>
</organism>
<reference evidence="1" key="1">
    <citation type="submission" date="2023-06" db="EMBL/GenBank/DDBJ databases">
        <title>Genomic analysis of the entomopathogenic nematode Steinernema hermaphroditum.</title>
        <authorList>
            <person name="Schwarz E.M."/>
            <person name="Heppert J.K."/>
            <person name="Baniya A."/>
            <person name="Schwartz H.T."/>
            <person name="Tan C.-H."/>
            <person name="Antoshechkin I."/>
            <person name="Sternberg P.W."/>
            <person name="Goodrich-Blair H."/>
            <person name="Dillman A.R."/>
        </authorList>
    </citation>
    <scope>NUCLEOTIDE SEQUENCE</scope>
    <source>
        <strain evidence="1">PS9179</strain>
        <tissue evidence="1">Whole animal</tissue>
    </source>
</reference>